<dbReference type="EMBL" id="CAJNOG010000081">
    <property type="protein sequence ID" value="CAF0908017.1"/>
    <property type="molecule type" value="Genomic_DNA"/>
</dbReference>
<evidence type="ECO:0000313" key="2">
    <source>
        <dbReference type="EMBL" id="CAF0735604.1"/>
    </source>
</evidence>
<reference evidence="3" key="1">
    <citation type="submission" date="2021-02" db="EMBL/GenBank/DDBJ databases">
        <authorList>
            <person name="Nowell W R."/>
        </authorList>
    </citation>
    <scope>NUCLEOTIDE SEQUENCE</scope>
</reference>
<dbReference type="Proteomes" id="UP000663891">
    <property type="component" value="Unassembled WGS sequence"/>
</dbReference>
<dbReference type="PANTHER" id="PTHR37844:SF2">
    <property type="entry name" value="SER_THR PROTEIN PHOSPHATASE SUPERFAMILY (AFU_ORTHOLOGUE AFUA_1G14840)"/>
    <property type="match status" value="1"/>
</dbReference>
<dbReference type="PANTHER" id="PTHR37844">
    <property type="entry name" value="SER/THR PROTEIN PHOSPHATASE SUPERFAMILY (AFU_ORTHOLOGUE AFUA_1G14840)"/>
    <property type="match status" value="1"/>
</dbReference>
<accession>A0A814A5R3</accession>
<sequence length="294" mass="34082">MDCQTSNKIPGHDAKVIFQTMLMSDLHLEFDNVILPEFSAIAPILILAGDIGRPDIPSLQRFLLAQCQRFEHIFYVAGNHCFYGGEYENRLQQLRNLDNLDSRIHFLQNNSYLLPNNVRILGTTLWSHVPQETALTIGECLNDYRMIWIIEETKIGDNIMKRKRRITVDDTNKWHAEQHNWLLQEIEKARENHEHVIIITHHAPSRHNTCLKEDEEAGLEDAFINDHDKDCVDPVRLWVYGHTHRSTDLTVNSTRVVSNQLGYMHENCGFRPNMKIILYDDGTVIVTDDILSDS</sequence>
<feature type="domain" description="Calcineurin-like phosphoesterase" evidence="1">
    <location>
        <begin position="23"/>
        <end position="245"/>
    </location>
</feature>
<dbReference type="InterPro" id="IPR004843">
    <property type="entry name" value="Calcineurin-like_PHP"/>
</dbReference>
<proteinExistence type="predicted"/>
<evidence type="ECO:0000313" key="5">
    <source>
        <dbReference type="EMBL" id="CAF4109603.1"/>
    </source>
</evidence>
<dbReference type="EMBL" id="CAJNON010000002">
    <property type="protein sequence ID" value="CAF0735604.1"/>
    <property type="molecule type" value="Genomic_DNA"/>
</dbReference>
<dbReference type="Proteomes" id="UP000663845">
    <property type="component" value="Unassembled WGS sequence"/>
</dbReference>
<dbReference type="SUPFAM" id="SSF56300">
    <property type="entry name" value="Metallo-dependent phosphatases"/>
    <property type="match status" value="1"/>
</dbReference>
<dbReference type="OrthoDB" id="550558at2759"/>
<dbReference type="GO" id="GO:0016787">
    <property type="term" value="F:hydrolase activity"/>
    <property type="evidence" value="ECO:0007669"/>
    <property type="project" value="InterPro"/>
</dbReference>
<dbReference type="Proteomes" id="UP000663881">
    <property type="component" value="Unassembled WGS sequence"/>
</dbReference>
<dbReference type="Pfam" id="PF00149">
    <property type="entry name" value="Metallophos"/>
    <property type="match status" value="1"/>
</dbReference>
<evidence type="ECO:0000259" key="1">
    <source>
        <dbReference type="Pfam" id="PF00149"/>
    </source>
</evidence>
<dbReference type="InterPro" id="IPR029052">
    <property type="entry name" value="Metallo-depent_PP-like"/>
</dbReference>
<comment type="caution">
    <text evidence="3">The sequence shown here is derived from an EMBL/GenBank/DDBJ whole genome shotgun (WGS) entry which is preliminary data.</text>
</comment>
<evidence type="ECO:0000313" key="4">
    <source>
        <dbReference type="EMBL" id="CAF3894739.1"/>
    </source>
</evidence>
<dbReference type="Proteomes" id="UP000663844">
    <property type="component" value="Unassembled WGS sequence"/>
</dbReference>
<evidence type="ECO:0000313" key="3">
    <source>
        <dbReference type="EMBL" id="CAF0908017.1"/>
    </source>
</evidence>
<dbReference type="Gene3D" id="3.60.21.10">
    <property type="match status" value="1"/>
</dbReference>
<evidence type="ECO:0000313" key="6">
    <source>
        <dbReference type="Proteomes" id="UP000663845"/>
    </source>
</evidence>
<dbReference type="EMBL" id="CAJOAZ010002102">
    <property type="protein sequence ID" value="CAF3894739.1"/>
    <property type="molecule type" value="Genomic_DNA"/>
</dbReference>
<gene>
    <name evidence="3" type="ORF">JYZ213_LOCUS10920</name>
    <name evidence="5" type="ORF">OKA104_LOCUS36129</name>
    <name evidence="4" type="ORF">OXD698_LOCUS23609</name>
    <name evidence="2" type="ORF">VCS650_LOCUS303</name>
</gene>
<dbReference type="AlphaFoldDB" id="A0A814A5R3"/>
<name>A0A814A5R3_9BILA</name>
<dbReference type="EMBL" id="CAJOAY010005498">
    <property type="protein sequence ID" value="CAF4109603.1"/>
    <property type="molecule type" value="Genomic_DNA"/>
</dbReference>
<protein>
    <recommendedName>
        <fullName evidence="1">Calcineurin-like phosphoesterase domain-containing protein</fullName>
    </recommendedName>
</protein>
<organism evidence="3 6">
    <name type="scientific">Adineta steineri</name>
    <dbReference type="NCBI Taxonomy" id="433720"/>
    <lineage>
        <taxon>Eukaryota</taxon>
        <taxon>Metazoa</taxon>
        <taxon>Spiralia</taxon>
        <taxon>Gnathifera</taxon>
        <taxon>Rotifera</taxon>
        <taxon>Eurotatoria</taxon>
        <taxon>Bdelloidea</taxon>
        <taxon>Adinetida</taxon>
        <taxon>Adinetidae</taxon>
        <taxon>Adineta</taxon>
    </lineage>
</organism>